<dbReference type="InterPro" id="IPR029071">
    <property type="entry name" value="Ubiquitin-like_domsf"/>
</dbReference>
<comment type="caution">
    <text evidence="1">The sequence shown here is derived from an EMBL/GenBank/DDBJ whole genome shotgun (WGS) entry which is preliminary data.</text>
</comment>
<dbReference type="Proteomes" id="UP000785679">
    <property type="component" value="Unassembled WGS sequence"/>
</dbReference>
<dbReference type="AlphaFoldDB" id="A0A8J8SUX1"/>
<evidence type="ECO:0000313" key="1">
    <source>
        <dbReference type="EMBL" id="TNV71777.1"/>
    </source>
</evidence>
<proteinExistence type="predicted"/>
<keyword evidence="2" id="KW-1185">Reference proteome</keyword>
<gene>
    <name evidence="1" type="ORF">FGO68_gene17351</name>
</gene>
<dbReference type="SUPFAM" id="SSF54236">
    <property type="entry name" value="Ubiquitin-like"/>
    <property type="match status" value="1"/>
</dbReference>
<sequence>MDRLLVNDQHEEDHKEVIDTSSILVRIKTLTGKIEFLNGVSKVTEILELKALLGEKVGQRADQINLIFKIMITDQVIRCTWFQG</sequence>
<protein>
    <submittedName>
        <fullName evidence="1">Uncharacterized protein</fullName>
    </submittedName>
</protein>
<dbReference type="EMBL" id="RRYP01027744">
    <property type="protein sequence ID" value="TNV71777.1"/>
    <property type="molecule type" value="Genomic_DNA"/>
</dbReference>
<organism evidence="1 2">
    <name type="scientific">Halteria grandinella</name>
    <dbReference type="NCBI Taxonomy" id="5974"/>
    <lineage>
        <taxon>Eukaryota</taxon>
        <taxon>Sar</taxon>
        <taxon>Alveolata</taxon>
        <taxon>Ciliophora</taxon>
        <taxon>Intramacronucleata</taxon>
        <taxon>Spirotrichea</taxon>
        <taxon>Stichotrichia</taxon>
        <taxon>Sporadotrichida</taxon>
        <taxon>Halteriidae</taxon>
        <taxon>Halteria</taxon>
    </lineage>
</organism>
<dbReference type="Gene3D" id="3.10.20.90">
    <property type="entry name" value="Phosphatidylinositol 3-kinase Catalytic Subunit, Chain A, domain 1"/>
    <property type="match status" value="1"/>
</dbReference>
<reference evidence="1" key="1">
    <citation type="submission" date="2019-06" db="EMBL/GenBank/DDBJ databases">
        <authorList>
            <person name="Zheng W."/>
        </authorList>
    </citation>
    <scope>NUCLEOTIDE SEQUENCE</scope>
    <source>
        <strain evidence="1">QDHG01</strain>
    </source>
</reference>
<name>A0A8J8SUX1_HALGN</name>
<evidence type="ECO:0000313" key="2">
    <source>
        <dbReference type="Proteomes" id="UP000785679"/>
    </source>
</evidence>
<accession>A0A8J8SUX1</accession>